<dbReference type="Gene3D" id="1.10.1660.10">
    <property type="match status" value="1"/>
</dbReference>
<evidence type="ECO:0000259" key="2">
    <source>
        <dbReference type="PROSITE" id="PS50937"/>
    </source>
</evidence>
<evidence type="ECO:0000256" key="1">
    <source>
        <dbReference type="ARBA" id="ARBA00023125"/>
    </source>
</evidence>
<evidence type="ECO:0000313" key="4">
    <source>
        <dbReference type="Proteomes" id="UP001361570"/>
    </source>
</evidence>
<proteinExistence type="predicted"/>
<organism evidence="3 4">
    <name type="scientific">Klenkia sesuvii</name>
    <dbReference type="NCBI Taxonomy" id="3103137"/>
    <lineage>
        <taxon>Bacteria</taxon>
        <taxon>Bacillati</taxon>
        <taxon>Actinomycetota</taxon>
        <taxon>Actinomycetes</taxon>
        <taxon>Geodermatophilales</taxon>
        <taxon>Geodermatophilaceae</taxon>
        <taxon>Klenkia</taxon>
    </lineage>
</organism>
<dbReference type="Proteomes" id="UP001361570">
    <property type="component" value="Unassembled WGS sequence"/>
</dbReference>
<dbReference type="InterPro" id="IPR047057">
    <property type="entry name" value="MerR_fam"/>
</dbReference>
<dbReference type="SUPFAM" id="SSF46955">
    <property type="entry name" value="Putative DNA-binding domain"/>
    <property type="match status" value="1"/>
</dbReference>
<keyword evidence="4" id="KW-1185">Reference proteome</keyword>
<dbReference type="EMBL" id="JBAPLU010000003">
    <property type="protein sequence ID" value="MEI4270969.1"/>
    <property type="molecule type" value="Genomic_DNA"/>
</dbReference>
<dbReference type="InterPro" id="IPR009061">
    <property type="entry name" value="DNA-bd_dom_put_sf"/>
</dbReference>
<evidence type="ECO:0000313" key="3">
    <source>
        <dbReference type="EMBL" id="MEI4270969.1"/>
    </source>
</evidence>
<keyword evidence="1" id="KW-0238">DNA-binding</keyword>
<dbReference type="PANTHER" id="PTHR30204:SF93">
    <property type="entry name" value="HTH MERR-TYPE DOMAIN-CONTAINING PROTEIN"/>
    <property type="match status" value="1"/>
</dbReference>
<name>A0ABU8DQ92_9ACTN</name>
<reference evidence="3 4" key="1">
    <citation type="submission" date="2024-03" db="EMBL/GenBank/DDBJ databases">
        <title>Draft genome sequence of Klenkia sp. LSe6-5.</title>
        <authorList>
            <person name="Duangmal K."/>
            <person name="Chantavorakit T."/>
        </authorList>
    </citation>
    <scope>NUCLEOTIDE SEQUENCE [LARGE SCALE GENOMIC DNA]</scope>
    <source>
        <strain evidence="3 4">LSe6-5</strain>
    </source>
</reference>
<gene>
    <name evidence="3" type="ORF">TEK04_04480</name>
</gene>
<feature type="domain" description="HTH merR-type" evidence="2">
    <location>
        <begin position="1"/>
        <end position="70"/>
    </location>
</feature>
<dbReference type="PANTHER" id="PTHR30204">
    <property type="entry name" value="REDOX-CYCLING DRUG-SENSING TRANSCRIPTIONAL ACTIVATOR SOXR"/>
    <property type="match status" value="1"/>
</dbReference>
<dbReference type="Pfam" id="PF13411">
    <property type="entry name" value="MerR_1"/>
    <property type="match status" value="1"/>
</dbReference>
<protein>
    <submittedName>
        <fullName evidence="3">MerR family transcriptional regulator</fullName>
    </submittedName>
</protein>
<dbReference type="PRINTS" id="PR00040">
    <property type="entry name" value="HTHMERR"/>
</dbReference>
<dbReference type="SMART" id="SM00422">
    <property type="entry name" value="HTH_MERR"/>
    <property type="match status" value="1"/>
</dbReference>
<comment type="caution">
    <text evidence="3">The sequence shown here is derived from an EMBL/GenBank/DDBJ whole genome shotgun (WGS) entry which is preliminary data.</text>
</comment>
<dbReference type="PROSITE" id="PS50937">
    <property type="entry name" value="HTH_MERR_2"/>
    <property type="match status" value="1"/>
</dbReference>
<accession>A0ABU8DQ92</accession>
<sequence length="110" mass="12269">MLQIGEVAERIGLSLRTIRYYEEVGLAVPSARSEGGFRLYTEDDVERLRVIMQMKPLGFSLEEMRELLQTLDDGGPADRLAHYRAAAADRVEALRAQLATAQAFADRLGT</sequence>
<dbReference type="InterPro" id="IPR000551">
    <property type="entry name" value="MerR-type_HTH_dom"/>
</dbReference>
<dbReference type="RefSeq" id="WP_336403111.1">
    <property type="nucleotide sequence ID" value="NZ_JBAPLU010000003.1"/>
</dbReference>